<dbReference type="InterPro" id="IPR012318">
    <property type="entry name" value="HTH_CRP"/>
</dbReference>
<dbReference type="Pfam" id="PF13545">
    <property type="entry name" value="HTH_Crp_2"/>
    <property type="match status" value="1"/>
</dbReference>
<dbReference type="InterPro" id="IPR000595">
    <property type="entry name" value="cNMP-bd_dom"/>
</dbReference>
<dbReference type="PROSITE" id="PS51063">
    <property type="entry name" value="HTH_CRP_2"/>
    <property type="match status" value="1"/>
</dbReference>
<dbReference type="PANTHER" id="PTHR24567:SF58">
    <property type="entry name" value="CYCLIC AMP-BINDING REGULATORY PROTEIN"/>
    <property type="match status" value="1"/>
</dbReference>
<organism evidence="6 7">
    <name type="scientific">Geotoga petraea</name>
    <dbReference type="NCBI Taxonomy" id="28234"/>
    <lineage>
        <taxon>Bacteria</taxon>
        <taxon>Thermotogati</taxon>
        <taxon>Thermotogota</taxon>
        <taxon>Thermotogae</taxon>
        <taxon>Petrotogales</taxon>
        <taxon>Petrotogaceae</taxon>
        <taxon>Geotoga</taxon>
    </lineage>
</organism>
<dbReference type="EMBL" id="FMYV01000003">
    <property type="protein sequence ID" value="SDC35873.1"/>
    <property type="molecule type" value="Genomic_DNA"/>
</dbReference>
<dbReference type="AlphaFoldDB" id="A0A1G6KY80"/>
<dbReference type="PANTHER" id="PTHR24567">
    <property type="entry name" value="CRP FAMILY TRANSCRIPTIONAL REGULATORY PROTEIN"/>
    <property type="match status" value="1"/>
</dbReference>
<keyword evidence="3" id="KW-0804">Transcription</keyword>
<gene>
    <name evidence="6" type="ORF">SAMN04488588_0933</name>
</gene>
<dbReference type="Pfam" id="PF00027">
    <property type="entry name" value="cNMP_binding"/>
    <property type="match status" value="1"/>
</dbReference>
<dbReference type="SUPFAM" id="SSF46785">
    <property type="entry name" value="Winged helix' DNA-binding domain"/>
    <property type="match status" value="1"/>
</dbReference>
<dbReference type="PROSITE" id="PS50042">
    <property type="entry name" value="CNMP_BINDING_3"/>
    <property type="match status" value="1"/>
</dbReference>
<accession>A0A1G6KY80</accession>
<dbReference type="Proteomes" id="UP000199322">
    <property type="component" value="Unassembled WGS sequence"/>
</dbReference>
<dbReference type="CDD" id="cd00038">
    <property type="entry name" value="CAP_ED"/>
    <property type="match status" value="1"/>
</dbReference>
<dbReference type="InterPro" id="IPR050397">
    <property type="entry name" value="Env_Response_Regulators"/>
</dbReference>
<dbReference type="GO" id="GO:0003677">
    <property type="term" value="F:DNA binding"/>
    <property type="evidence" value="ECO:0007669"/>
    <property type="project" value="UniProtKB-KW"/>
</dbReference>
<dbReference type="InterPro" id="IPR018490">
    <property type="entry name" value="cNMP-bd_dom_sf"/>
</dbReference>
<dbReference type="SUPFAM" id="SSF51206">
    <property type="entry name" value="cAMP-binding domain-like"/>
    <property type="match status" value="1"/>
</dbReference>
<feature type="domain" description="Cyclic nucleotide-binding" evidence="4">
    <location>
        <begin position="1"/>
        <end position="97"/>
    </location>
</feature>
<proteinExistence type="predicted"/>
<dbReference type="InterPro" id="IPR014710">
    <property type="entry name" value="RmlC-like_jellyroll"/>
</dbReference>
<dbReference type="InterPro" id="IPR036390">
    <property type="entry name" value="WH_DNA-bd_sf"/>
</dbReference>
<dbReference type="STRING" id="28234.SAMN04488588_0933"/>
<reference evidence="6 7" key="1">
    <citation type="submission" date="2016-10" db="EMBL/GenBank/DDBJ databases">
        <authorList>
            <person name="de Groot N.N."/>
        </authorList>
    </citation>
    <scope>NUCLEOTIDE SEQUENCE [LARGE SCALE GENOMIC DNA]</scope>
    <source>
        <strain evidence="6 7">WG14</strain>
    </source>
</reference>
<sequence>MNLVDLIKKEFDIKKMNKIFLKKGSIYKKPTDEINNITYLISGKLKIVKYLPSGKELIIRHINKNNTFAETLLFSVSNYPAYIIADIDSKIVEISKEKILEHLSDIKFTTEYIKSISDKIKVLTDKIEFLSFENTKKKLAYYLINLYEFQKSKHIYIDKSKAEIARIFGSTRENISRNFSSFEKNKIIKIIDNRKIELKNIEVLEDILLS</sequence>
<dbReference type="RefSeq" id="WP_091403198.1">
    <property type="nucleotide sequence ID" value="NZ_FMYV01000003.1"/>
</dbReference>
<dbReference type="SMART" id="SM00419">
    <property type="entry name" value="HTH_CRP"/>
    <property type="match status" value="1"/>
</dbReference>
<keyword evidence="7" id="KW-1185">Reference proteome</keyword>
<evidence type="ECO:0000256" key="3">
    <source>
        <dbReference type="ARBA" id="ARBA00023163"/>
    </source>
</evidence>
<evidence type="ECO:0000313" key="6">
    <source>
        <dbReference type="EMBL" id="SDC35873.1"/>
    </source>
</evidence>
<evidence type="ECO:0000259" key="5">
    <source>
        <dbReference type="PROSITE" id="PS51063"/>
    </source>
</evidence>
<dbReference type="GO" id="GO:0005829">
    <property type="term" value="C:cytosol"/>
    <property type="evidence" value="ECO:0007669"/>
    <property type="project" value="TreeGrafter"/>
</dbReference>
<evidence type="ECO:0000259" key="4">
    <source>
        <dbReference type="PROSITE" id="PS50042"/>
    </source>
</evidence>
<evidence type="ECO:0000256" key="1">
    <source>
        <dbReference type="ARBA" id="ARBA00023015"/>
    </source>
</evidence>
<dbReference type="Gene3D" id="2.60.120.10">
    <property type="entry name" value="Jelly Rolls"/>
    <property type="match status" value="1"/>
</dbReference>
<dbReference type="GO" id="GO:0003700">
    <property type="term" value="F:DNA-binding transcription factor activity"/>
    <property type="evidence" value="ECO:0007669"/>
    <property type="project" value="TreeGrafter"/>
</dbReference>
<feature type="domain" description="HTH crp-type" evidence="5">
    <location>
        <begin position="133"/>
        <end position="202"/>
    </location>
</feature>
<name>A0A1G6KY80_9BACT</name>
<keyword evidence="2" id="KW-0238">DNA-binding</keyword>
<evidence type="ECO:0000256" key="2">
    <source>
        <dbReference type="ARBA" id="ARBA00023125"/>
    </source>
</evidence>
<protein>
    <submittedName>
        <fullName evidence="6">CRP/FNR family transcriptional regulator, anaerobic regulatory protein</fullName>
    </submittedName>
</protein>
<evidence type="ECO:0000313" key="7">
    <source>
        <dbReference type="Proteomes" id="UP000199322"/>
    </source>
</evidence>
<keyword evidence="1" id="KW-0805">Transcription regulation</keyword>